<dbReference type="NCBIfam" id="TIGR00277">
    <property type="entry name" value="HDIG"/>
    <property type="match status" value="1"/>
</dbReference>
<evidence type="ECO:0000259" key="1">
    <source>
        <dbReference type="PROSITE" id="PS51831"/>
    </source>
</evidence>
<reference evidence="2 3" key="1">
    <citation type="submission" date="2018-10" db="EMBL/GenBank/DDBJ databases">
        <title>Phylogenomics of Brevibacillus.</title>
        <authorList>
            <person name="Dunlap C."/>
        </authorList>
    </citation>
    <scope>NUCLEOTIDE SEQUENCE [LARGE SCALE GENOMIC DNA]</scope>
    <source>
        <strain evidence="2 3">JCM 12215</strain>
    </source>
</reference>
<gene>
    <name evidence="2" type="ORF">EDM52_00500</name>
</gene>
<dbReference type="AlphaFoldDB" id="A0A3M8CN21"/>
<dbReference type="SUPFAM" id="SSF109604">
    <property type="entry name" value="HD-domain/PDEase-like"/>
    <property type="match status" value="1"/>
</dbReference>
<dbReference type="PANTHER" id="PTHR33594">
    <property type="entry name" value="SUPERFAMILY HYDROLASE, PUTATIVE (AFU_ORTHOLOGUE AFUA_1G03035)-RELATED"/>
    <property type="match status" value="1"/>
</dbReference>
<dbReference type="Proteomes" id="UP000282028">
    <property type="component" value="Unassembled WGS sequence"/>
</dbReference>
<organism evidence="2 3">
    <name type="scientific">Brevibacillus invocatus</name>
    <dbReference type="NCBI Taxonomy" id="173959"/>
    <lineage>
        <taxon>Bacteria</taxon>
        <taxon>Bacillati</taxon>
        <taxon>Bacillota</taxon>
        <taxon>Bacilli</taxon>
        <taxon>Bacillales</taxon>
        <taxon>Paenibacillaceae</taxon>
        <taxon>Brevibacillus</taxon>
    </lineage>
</organism>
<dbReference type="InterPro" id="IPR006675">
    <property type="entry name" value="HDIG_dom"/>
</dbReference>
<dbReference type="EMBL" id="RHHR01000002">
    <property type="protein sequence ID" value="RNB77043.1"/>
    <property type="molecule type" value="Genomic_DNA"/>
</dbReference>
<proteinExistence type="predicted"/>
<feature type="domain" description="HD" evidence="1">
    <location>
        <begin position="31"/>
        <end position="134"/>
    </location>
</feature>
<sequence length="209" mass="24221">MDYVTETTASLPERLVRNTQRLFDGQDPAHDWQHNLRVMAMCERIGREEGADMALLRLAALLHDIGRAEERRTGECHAEISARIAGEWLREEGMDSEQIMLVQKAILAHRFRKESPPTSLEEKILFDADKLDSIGAIGVARAFAYSGVIGQPIHAELPDQHTPFHEYEWKLVRIKDRLYTATARQIAEERHQFMKKFFEQWNLEIRGIR</sequence>
<dbReference type="SMART" id="SM00471">
    <property type="entry name" value="HDc"/>
    <property type="match status" value="1"/>
</dbReference>
<keyword evidence="3" id="KW-1185">Reference proteome</keyword>
<name>A0A3M8CN21_9BACL</name>
<dbReference type="OrthoDB" id="9797344at2"/>
<dbReference type="Pfam" id="PF01966">
    <property type="entry name" value="HD"/>
    <property type="match status" value="1"/>
</dbReference>
<dbReference type="RefSeq" id="WP_122907085.1">
    <property type="nucleotide sequence ID" value="NZ_CBCSBE010000018.1"/>
</dbReference>
<protein>
    <submittedName>
        <fullName evidence="2">HD domain-containing protein</fullName>
    </submittedName>
</protein>
<comment type="caution">
    <text evidence="2">The sequence shown here is derived from an EMBL/GenBank/DDBJ whole genome shotgun (WGS) entry which is preliminary data.</text>
</comment>
<dbReference type="PROSITE" id="PS51831">
    <property type="entry name" value="HD"/>
    <property type="match status" value="1"/>
</dbReference>
<dbReference type="Gene3D" id="1.10.3210.50">
    <property type="match status" value="1"/>
</dbReference>
<dbReference type="PANTHER" id="PTHR33594:SF1">
    <property type="entry name" value="HD_PDEASE DOMAIN-CONTAINING PROTEIN"/>
    <property type="match status" value="1"/>
</dbReference>
<evidence type="ECO:0000313" key="2">
    <source>
        <dbReference type="EMBL" id="RNB77043.1"/>
    </source>
</evidence>
<evidence type="ECO:0000313" key="3">
    <source>
        <dbReference type="Proteomes" id="UP000282028"/>
    </source>
</evidence>
<dbReference type="InterPro" id="IPR003607">
    <property type="entry name" value="HD/PDEase_dom"/>
</dbReference>
<accession>A0A3M8CN21</accession>
<dbReference type="InterPro" id="IPR006674">
    <property type="entry name" value="HD_domain"/>
</dbReference>
<dbReference type="CDD" id="cd00077">
    <property type="entry name" value="HDc"/>
    <property type="match status" value="1"/>
</dbReference>